<gene>
    <name evidence="2" type="ORF">PDE001_LOCUS2216</name>
</gene>
<evidence type="ECO:0000313" key="3">
    <source>
        <dbReference type="Proteomes" id="UP001162029"/>
    </source>
</evidence>
<feature type="coiled-coil region" evidence="1">
    <location>
        <begin position="33"/>
        <end position="67"/>
    </location>
</feature>
<name>A0AAV0TE01_9STRA</name>
<evidence type="ECO:0000313" key="2">
    <source>
        <dbReference type="EMBL" id="CAI5720333.1"/>
    </source>
</evidence>
<comment type="caution">
    <text evidence="2">The sequence shown here is derived from an EMBL/GenBank/DDBJ whole genome shotgun (WGS) entry which is preliminary data.</text>
</comment>
<proteinExistence type="predicted"/>
<dbReference type="AlphaFoldDB" id="A0AAV0TE01"/>
<reference evidence="2" key="1">
    <citation type="submission" date="2022-12" db="EMBL/GenBank/DDBJ databases">
        <authorList>
            <person name="Webb A."/>
        </authorList>
    </citation>
    <scope>NUCLEOTIDE SEQUENCE</scope>
    <source>
        <strain evidence="2">Pd1</strain>
    </source>
</reference>
<dbReference type="EMBL" id="CANTFM010000379">
    <property type="protein sequence ID" value="CAI5720333.1"/>
    <property type="molecule type" value="Genomic_DNA"/>
</dbReference>
<dbReference type="Proteomes" id="UP001162029">
    <property type="component" value="Unassembled WGS sequence"/>
</dbReference>
<keyword evidence="3" id="KW-1185">Reference proteome</keyword>
<protein>
    <submittedName>
        <fullName evidence="2">Uncharacterized protein</fullName>
    </submittedName>
</protein>
<evidence type="ECO:0000256" key="1">
    <source>
        <dbReference type="SAM" id="Coils"/>
    </source>
</evidence>
<accession>A0AAV0TE01</accession>
<organism evidence="2 3">
    <name type="scientific">Peronospora destructor</name>
    <dbReference type="NCBI Taxonomy" id="86335"/>
    <lineage>
        <taxon>Eukaryota</taxon>
        <taxon>Sar</taxon>
        <taxon>Stramenopiles</taxon>
        <taxon>Oomycota</taxon>
        <taxon>Peronosporomycetes</taxon>
        <taxon>Peronosporales</taxon>
        <taxon>Peronosporaceae</taxon>
        <taxon>Peronospora</taxon>
    </lineage>
</organism>
<sequence>MYEQLHFEAKLASEYRCFQMRAEARHHEVLRHLDEIYLQKQKADGELADLKKKILTLKRKMMEASTNTDVPHYLALQE</sequence>
<keyword evidence="1" id="KW-0175">Coiled coil</keyword>